<feature type="domain" description="Glycosyl hydrolase family 36 N-terminal" evidence="8">
    <location>
        <begin position="29"/>
        <end position="286"/>
    </location>
</feature>
<keyword evidence="4 5" id="KW-0326">Glycosidase</keyword>
<gene>
    <name evidence="9" type="ORF">HMPREF1090_03254</name>
</gene>
<dbReference type="InterPro" id="IPR050985">
    <property type="entry name" value="Alpha-glycosidase_related"/>
</dbReference>
<evidence type="ECO:0000256" key="5">
    <source>
        <dbReference type="PIRNR" id="PIRNR005536"/>
    </source>
</evidence>
<dbReference type="GeneID" id="57964360"/>
<evidence type="ECO:0000256" key="3">
    <source>
        <dbReference type="ARBA" id="ARBA00022801"/>
    </source>
</evidence>
<dbReference type="InterPro" id="IPR031704">
    <property type="entry name" value="Glyco_hydro_36_N"/>
</dbReference>
<dbReference type="PATRIC" id="fig|999408.3.peg.3521"/>
<evidence type="ECO:0000256" key="2">
    <source>
        <dbReference type="ARBA" id="ARBA00012755"/>
    </source>
</evidence>
<proteinExistence type="inferred from homology"/>
<sequence>MAIQYQENGRIFTLHTDHSTYQMKADSYGNLLHLYYGDRTEGSMEYMLTFEDRGFSPNPYEAGDDRTYSLDALPQEYPHQGSGDFRSPAFAVEQAGRSYGLNLRYAGYEICKGKYSLPGLPAMYGEGREDAESLKIRLTDQVSGLAVTLLYGVFPGYDIITRAVCVENGGDGPAALKRVYSACLDFLHGEYDLIQFYGRHAMERNFQRTALCHGAQVIGSRRGTSSHQYNPFLILAGRETTEASGPCYSMSFVYSGPFKAEAETDQYGQTRMAMGLQDEMFSYELKPGERFFGPEVIMGYSGQGLGALSRSIHKAMRRSLCRGKYKTIPRPVLINNWEATYFDFTGEKILDIARQAKDLGVEMMVLDDGWFGNRDSDFSGLGDWQVNVKKLGGSLGSLVSRINGLGMKFGIWVEPEMVSEDSCLYREHPDWAFAVPGRKPVRGRSQLVLDFSRKEVADYIFDSICQVLDSAHIEYLKWDMNRSIADVYSAADKTAGGDSPGSVLYRYMLGLYDFLERLTKRYPDLLIEGCSGGGGRFDAGMLYYTPQIWCSDNTDAVDRIRIQYGTSFGYPISAVGSHVSAVPNHQTGRITPMKTRGVVAMAGSFGYELNLNAISDEEKNCVREQIDAYHKYWHLIHDGEYYRLTNPFEDREAAAWLFVREDRGEALLNAVTLKAHGNPLTLYVRLEGLEPGAMYRDEDTGAVYPGAGLMSAGIPIPPMTGEYQAWQVHLRRI</sequence>
<keyword evidence="3 5" id="KW-0378">Hydrolase</keyword>
<dbReference type="AlphaFoldDB" id="A0A0E2H930"/>
<dbReference type="InterPro" id="IPR017853">
    <property type="entry name" value="GH"/>
</dbReference>
<dbReference type="Pfam" id="PF02065">
    <property type="entry name" value="Melibiase"/>
    <property type="match status" value="1"/>
</dbReference>
<evidence type="ECO:0000256" key="4">
    <source>
        <dbReference type="ARBA" id="ARBA00023295"/>
    </source>
</evidence>
<dbReference type="Gene3D" id="2.70.98.60">
    <property type="entry name" value="alpha-galactosidase from lactobacil brevis"/>
    <property type="match status" value="1"/>
</dbReference>
<feature type="domain" description="Glycosyl hydrolase family 36 C-terminal" evidence="7">
    <location>
        <begin position="654"/>
        <end position="730"/>
    </location>
</feature>
<evidence type="ECO:0000256" key="6">
    <source>
        <dbReference type="PIRSR" id="PIRSR005536-1"/>
    </source>
</evidence>
<dbReference type="PRINTS" id="PR00743">
    <property type="entry name" value="GLHYDRLASE36"/>
</dbReference>
<dbReference type="InterPro" id="IPR038417">
    <property type="entry name" value="Alpga-gal_N_sf"/>
</dbReference>
<dbReference type="SUPFAM" id="SSF51445">
    <property type="entry name" value="(Trans)glycosidases"/>
    <property type="match status" value="1"/>
</dbReference>
<dbReference type="PIRSF" id="PIRSF005536">
    <property type="entry name" value="Agal"/>
    <property type="match status" value="1"/>
</dbReference>
<dbReference type="PANTHER" id="PTHR43053">
    <property type="entry name" value="GLYCOSIDASE FAMILY 31"/>
    <property type="match status" value="1"/>
</dbReference>
<dbReference type="GO" id="GO:0004557">
    <property type="term" value="F:alpha-galactosidase activity"/>
    <property type="evidence" value="ECO:0007669"/>
    <property type="project" value="UniProtKB-UniRule"/>
</dbReference>
<dbReference type="Gene3D" id="2.60.40.1180">
    <property type="entry name" value="Golgi alpha-mannosidase II"/>
    <property type="match status" value="1"/>
</dbReference>
<protein>
    <recommendedName>
        <fullName evidence="2 5">Alpha-galactosidase</fullName>
        <ecNumber evidence="2 5">3.2.1.22</ecNumber>
    </recommendedName>
</protein>
<evidence type="ECO:0000313" key="10">
    <source>
        <dbReference type="Proteomes" id="UP000013085"/>
    </source>
</evidence>
<dbReference type="PANTHER" id="PTHR43053:SF3">
    <property type="entry name" value="ALPHA-GALACTOSIDASE C-RELATED"/>
    <property type="match status" value="1"/>
</dbReference>
<dbReference type="EMBL" id="AGYR01000036">
    <property type="protein sequence ID" value="ENZ12973.1"/>
    <property type="molecule type" value="Genomic_DNA"/>
</dbReference>
<reference evidence="9 10" key="1">
    <citation type="submission" date="2013-01" db="EMBL/GenBank/DDBJ databases">
        <title>The Genome Sequence of Clostridium clostridioforme 90A8.</title>
        <authorList>
            <consortium name="The Broad Institute Genome Sequencing Platform"/>
            <person name="Earl A."/>
            <person name="Ward D."/>
            <person name="Feldgarden M."/>
            <person name="Gevers D."/>
            <person name="Courvalin P."/>
            <person name="Lambert T."/>
            <person name="Walker B."/>
            <person name="Young S.K."/>
            <person name="Zeng Q."/>
            <person name="Gargeya S."/>
            <person name="Fitzgerald M."/>
            <person name="Haas B."/>
            <person name="Abouelleil A."/>
            <person name="Alvarado L."/>
            <person name="Arachchi H.M."/>
            <person name="Berlin A.M."/>
            <person name="Chapman S.B."/>
            <person name="Dewar J."/>
            <person name="Goldberg J."/>
            <person name="Griggs A."/>
            <person name="Gujja S."/>
            <person name="Hansen M."/>
            <person name="Howarth C."/>
            <person name="Imamovic A."/>
            <person name="Larimer J."/>
            <person name="McCowan C."/>
            <person name="Murphy C."/>
            <person name="Neiman D."/>
            <person name="Pearson M."/>
            <person name="Priest M."/>
            <person name="Roberts A."/>
            <person name="Saif S."/>
            <person name="Shea T."/>
            <person name="Sisk P."/>
            <person name="Sykes S."/>
            <person name="Wortman J."/>
            <person name="Nusbaum C."/>
            <person name="Birren B."/>
        </authorList>
    </citation>
    <scope>NUCLEOTIDE SEQUENCE [LARGE SCALE GENOMIC DNA]</scope>
    <source>
        <strain evidence="9 10">90A8</strain>
    </source>
</reference>
<dbReference type="EC" id="3.2.1.22" evidence="2 5"/>
<dbReference type="Pfam" id="PF16875">
    <property type="entry name" value="Glyco_hydro_36N"/>
    <property type="match status" value="1"/>
</dbReference>
<evidence type="ECO:0000313" key="9">
    <source>
        <dbReference type="EMBL" id="ENZ12973.1"/>
    </source>
</evidence>
<feature type="active site" description="Proton donor" evidence="6">
    <location>
        <position position="552"/>
    </location>
</feature>
<dbReference type="HOGENOM" id="CLU_009640_2_1_9"/>
<organism evidence="9 10">
    <name type="scientific">[Clostridium] clostridioforme 90A8</name>
    <dbReference type="NCBI Taxonomy" id="999408"/>
    <lineage>
        <taxon>Bacteria</taxon>
        <taxon>Bacillati</taxon>
        <taxon>Bacillota</taxon>
        <taxon>Clostridia</taxon>
        <taxon>Lachnospirales</taxon>
        <taxon>Lachnospiraceae</taxon>
        <taxon>Enterocloster</taxon>
    </lineage>
</organism>
<feature type="active site" description="Nucleophile" evidence="6">
    <location>
        <position position="479"/>
    </location>
</feature>
<dbReference type="CDD" id="cd14791">
    <property type="entry name" value="GH36"/>
    <property type="match status" value="1"/>
</dbReference>
<evidence type="ECO:0000259" key="8">
    <source>
        <dbReference type="Pfam" id="PF16875"/>
    </source>
</evidence>
<evidence type="ECO:0000256" key="1">
    <source>
        <dbReference type="ARBA" id="ARBA00001255"/>
    </source>
</evidence>
<comment type="caution">
    <text evidence="9">The sequence shown here is derived from an EMBL/GenBank/DDBJ whole genome shotgun (WGS) entry which is preliminary data.</text>
</comment>
<dbReference type="InterPro" id="IPR013785">
    <property type="entry name" value="Aldolase_TIM"/>
</dbReference>
<dbReference type="InterPro" id="IPR031705">
    <property type="entry name" value="Glyco_hydro_36_C"/>
</dbReference>
<evidence type="ECO:0000259" key="7">
    <source>
        <dbReference type="Pfam" id="PF16874"/>
    </source>
</evidence>
<dbReference type="GO" id="GO:0016052">
    <property type="term" value="P:carbohydrate catabolic process"/>
    <property type="evidence" value="ECO:0007669"/>
    <property type="project" value="InterPro"/>
</dbReference>
<dbReference type="InterPro" id="IPR000111">
    <property type="entry name" value="Glyco_hydro_27/36_CS"/>
</dbReference>
<dbReference type="InterPro" id="IPR002252">
    <property type="entry name" value="Glyco_hydro_36"/>
</dbReference>
<dbReference type="RefSeq" id="WP_002593489.1">
    <property type="nucleotide sequence ID" value="NZ_KB850978.1"/>
</dbReference>
<dbReference type="Gene3D" id="3.20.20.70">
    <property type="entry name" value="Aldolase class I"/>
    <property type="match status" value="1"/>
</dbReference>
<comment type="catalytic activity">
    <reaction evidence="1 5">
        <text>Hydrolysis of terminal, non-reducing alpha-D-galactose residues in alpha-D-galactosides, including galactose oligosaccharides, galactomannans and galactolipids.</text>
        <dbReference type="EC" id="3.2.1.22"/>
    </reaction>
</comment>
<comment type="similarity">
    <text evidence="5">Belongs to the glycosyl hydrolase.</text>
</comment>
<dbReference type="Proteomes" id="UP000013085">
    <property type="component" value="Unassembled WGS sequence"/>
</dbReference>
<dbReference type="InterPro" id="IPR013780">
    <property type="entry name" value="Glyco_hydro_b"/>
</dbReference>
<dbReference type="FunFam" id="3.20.20.70:FF:000118">
    <property type="entry name" value="Alpha-galactosidase"/>
    <property type="match status" value="1"/>
</dbReference>
<name>A0A0E2H930_9FIRM</name>
<dbReference type="Pfam" id="PF16874">
    <property type="entry name" value="Glyco_hydro_36C"/>
    <property type="match status" value="1"/>
</dbReference>
<dbReference type="PROSITE" id="PS00512">
    <property type="entry name" value="ALPHA_GALACTOSIDASE"/>
    <property type="match status" value="1"/>
</dbReference>
<accession>A0A0E2H930</accession>